<comment type="caution">
    <text evidence="2">The sequence shown here is derived from an EMBL/GenBank/DDBJ whole genome shotgun (WGS) entry which is preliminary data.</text>
</comment>
<feature type="non-terminal residue" evidence="2">
    <location>
        <position position="1"/>
    </location>
</feature>
<proteinExistence type="predicted"/>
<dbReference type="EMBL" id="LVZM01019306">
    <property type="protein sequence ID" value="OUC41866.1"/>
    <property type="molecule type" value="Genomic_DNA"/>
</dbReference>
<feature type="region of interest" description="Disordered" evidence="1">
    <location>
        <begin position="23"/>
        <end position="82"/>
    </location>
</feature>
<name>A0A1Y3EDF1_9BILA</name>
<gene>
    <name evidence="2" type="ORF">D917_10642</name>
</gene>
<feature type="compositionally biased region" description="Low complexity" evidence="1">
    <location>
        <begin position="60"/>
        <end position="74"/>
    </location>
</feature>
<evidence type="ECO:0000313" key="3">
    <source>
        <dbReference type="Proteomes" id="UP000243006"/>
    </source>
</evidence>
<accession>A0A1Y3EDF1</accession>
<dbReference type="AlphaFoldDB" id="A0A1Y3EDF1"/>
<sequence>SNKLDASNEVAKTVSICSTENNETTAQITGSENNVEKSQPGNGEERQAAAQWGSLQAVKSTSASSDSSTSTCDGETSDKMIKSDGKKLFGNLALRRKSEQSETIFERDVDIDVHFNVSDDDKNLKNDSSSKSEKT</sequence>
<evidence type="ECO:0000313" key="2">
    <source>
        <dbReference type="EMBL" id="OUC41866.1"/>
    </source>
</evidence>
<reference evidence="2 3" key="1">
    <citation type="submission" date="2015-04" db="EMBL/GenBank/DDBJ databases">
        <title>Draft genome of the roundworm Trichinella nativa.</title>
        <authorList>
            <person name="Mitreva M."/>
        </authorList>
    </citation>
    <scope>NUCLEOTIDE SEQUENCE [LARGE SCALE GENOMIC DNA]</scope>
    <source>
        <strain evidence="2 3">ISS45</strain>
    </source>
</reference>
<feature type="compositionally biased region" description="Polar residues" evidence="1">
    <location>
        <begin position="23"/>
        <end position="41"/>
    </location>
</feature>
<evidence type="ECO:0000256" key="1">
    <source>
        <dbReference type="SAM" id="MobiDB-lite"/>
    </source>
</evidence>
<feature type="non-terminal residue" evidence="2">
    <location>
        <position position="135"/>
    </location>
</feature>
<protein>
    <submittedName>
        <fullName evidence="2">Uncharacterized protein</fullName>
    </submittedName>
</protein>
<organism evidence="2 3">
    <name type="scientific">Trichinella nativa</name>
    <dbReference type="NCBI Taxonomy" id="6335"/>
    <lineage>
        <taxon>Eukaryota</taxon>
        <taxon>Metazoa</taxon>
        <taxon>Ecdysozoa</taxon>
        <taxon>Nematoda</taxon>
        <taxon>Enoplea</taxon>
        <taxon>Dorylaimia</taxon>
        <taxon>Trichinellida</taxon>
        <taxon>Trichinellidae</taxon>
        <taxon>Trichinella</taxon>
    </lineage>
</organism>
<dbReference type="Proteomes" id="UP000243006">
    <property type="component" value="Unassembled WGS sequence"/>
</dbReference>